<keyword evidence="3" id="KW-1185">Reference proteome</keyword>
<accession>A0AAV5KCR3</accession>
<evidence type="ECO:0000313" key="3">
    <source>
        <dbReference type="Proteomes" id="UP001054252"/>
    </source>
</evidence>
<evidence type="ECO:0000313" key="2">
    <source>
        <dbReference type="EMBL" id="GKV22295.1"/>
    </source>
</evidence>
<gene>
    <name evidence="2" type="ORF">SLEP1_g32177</name>
</gene>
<comment type="caution">
    <text evidence="2">The sequence shown here is derived from an EMBL/GenBank/DDBJ whole genome shotgun (WGS) entry which is preliminary data.</text>
</comment>
<dbReference type="Proteomes" id="UP001054252">
    <property type="component" value="Unassembled WGS sequence"/>
</dbReference>
<feature type="region of interest" description="Disordered" evidence="1">
    <location>
        <begin position="25"/>
        <end position="45"/>
    </location>
</feature>
<sequence>MARKDLGLGLGTGAGLGLGWLSSSGGGGGAGSEAGSYPGGPMLVPKLDQNQGQVKAVVTVMVKEEDMAAVMATEPV</sequence>
<organism evidence="2 3">
    <name type="scientific">Rubroshorea leprosula</name>
    <dbReference type="NCBI Taxonomy" id="152421"/>
    <lineage>
        <taxon>Eukaryota</taxon>
        <taxon>Viridiplantae</taxon>
        <taxon>Streptophyta</taxon>
        <taxon>Embryophyta</taxon>
        <taxon>Tracheophyta</taxon>
        <taxon>Spermatophyta</taxon>
        <taxon>Magnoliopsida</taxon>
        <taxon>eudicotyledons</taxon>
        <taxon>Gunneridae</taxon>
        <taxon>Pentapetalae</taxon>
        <taxon>rosids</taxon>
        <taxon>malvids</taxon>
        <taxon>Malvales</taxon>
        <taxon>Dipterocarpaceae</taxon>
        <taxon>Rubroshorea</taxon>
    </lineage>
</organism>
<protein>
    <submittedName>
        <fullName evidence="2">Uncharacterized protein</fullName>
    </submittedName>
</protein>
<proteinExistence type="predicted"/>
<reference evidence="2 3" key="1">
    <citation type="journal article" date="2021" name="Commun. Biol.">
        <title>The genome of Shorea leprosula (Dipterocarpaceae) highlights the ecological relevance of drought in aseasonal tropical rainforests.</title>
        <authorList>
            <person name="Ng K.K.S."/>
            <person name="Kobayashi M.J."/>
            <person name="Fawcett J.A."/>
            <person name="Hatakeyama M."/>
            <person name="Paape T."/>
            <person name="Ng C.H."/>
            <person name="Ang C.C."/>
            <person name="Tnah L.H."/>
            <person name="Lee C.T."/>
            <person name="Nishiyama T."/>
            <person name="Sese J."/>
            <person name="O'Brien M.J."/>
            <person name="Copetti D."/>
            <person name="Mohd Noor M.I."/>
            <person name="Ong R.C."/>
            <person name="Putra M."/>
            <person name="Sireger I.Z."/>
            <person name="Indrioko S."/>
            <person name="Kosugi Y."/>
            <person name="Izuno A."/>
            <person name="Isagi Y."/>
            <person name="Lee S.L."/>
            <person name="Shimizu K.K."/>
        </authorList>
    </citation>
    <scope>NUCLEOTIDE SEQUENCE [LARGE SCALE GENOMIC DNA]</scope>
    <source>
        <strain evidence="2">214</strain>
    </source>
</reference>
<name>A0AAV5KCR3_9ROSI</name>
<evidence type="ECO:0000256" key="1">
    <source>
        <dbReference type="SAM" id="MobiDB-lite"/>
    </source>
</evidence>
<dbReference type="EMBL" id="BPVZ01000059">
    <property type="protein sequence ID" value="GKV22295.1"/>
    <property type="molecule type" value="Genomic_DNA"/>
</dbReference>
<dbReference type="AlphaFoldDB" id="A0AAV5KCR3"/>